<dbReference type="Proteomes" id="UP001177021">
    <property type="component" value="Unassembled WGS sequence"/>
</dbReference>
<gene>
    <name evidence="1" type="ORF">MILVUS5_LOCUS15323</name>
</gene>
<sequence>MKCCCNLFGMFNNEDFTIRAWMLTMNVFLCKDQSNGSQPICCCSRCYFSGIGSKIDHIEDVRLKLNSIS</sequence>
<dbReference type="EMBL" id="CASHSV030000109">
    <property type="protein sequence ID" value="CAJ2646650.1"/>
    <property type="molecule type" value="Genomic_DNA"/>
</dbReference>
<protein>
    <submittedName>
        <fullName evidence="1">Uncharacterized protein</fullName>
    </submittedName>
</protein>
<name>A0ACB0JNG4_TRIPR</name>
<accession>A0ACB0JNG4</accession>
<organism evidence="1 2">
    <name type="scientific">Trifolium pratense</name>
    <name type="common">Red clover</name>
    <dbReference type="NCBI Taxonomy" id="57577"/>
    <lineage>
        <taxon>Eukaryota</taxon>
        <taxon>Viridiplantae</taxon>
        <taxon>Streptophyta</taxon>
        <taxon>Embryophyta</taxon>
        <taxon>Tracheophyta</taxon>
        <taxon>Spermatophyta</taxon>
        <taxon>Magnoliopsida</taxon>
        <taxon>eudicotyledons</taxon>
        <taxon>Gunneridae</taxon>
        <taxon>Pentapetalae</taxon>
        <taxon>rosids</taxon>
        <taxon>fabids</taxon>
        <taxon>Fabales</taxon>
        <taxon>Fabaceae</taxon>
        <taxon>Papilionoideae</taxon>
        <taxon>50 kb inversion clade</taxon>
        <taxon>NPAAA clade</taxon>
        <taxon>Hologalegina</taxon>
        <taxon>IRL clade</taxon>
        <taxon>Trifolieae</taxon>
        <taxon>Trifolium</taxon>
    </lineage>
</organism>
<evidence type="ECO:0000313" key="2">
    <source>
        <dbReference type="Proteomes" id="UP001177021"/>
    </source>
</evidence>
<reference evidence="1" key="1">
    <citation type="submission" date="2023-10" db="EMBL/GenBank/DDBJ databases">
        <authorList>
            <person name="Rodriguez Cubillos JULIANA M."/>
            <person name="De Vega J."/>
        </authorList>
    </citation>
    <scope>NUCLEOTIDE SEQUENCE</scope>
</reference>
<keyword evidence="2" id="KW-1185">Reference proteome</keyword>
<evidence type="ECO:0000313" key="1">
    <source>
        <dbReference type="EMBL" id="CAJ2646650.1"/>
    </source>
</evidence>
<proteinExistence type="predicted"/>
<comment type="caution">
    <text evidence="1">The sequence shown here is derived from an EMBL/GenBank/DDBJ whole genome shotgun (WGS) entry which is preliminary data.</text>
</comment>